<keyword evidence="7 9" id="KW-0472">Membrane</keyword>
<dbReference type="PROSITE" id="PS51450">
    <property type="entry name" value="LRR"/>
    <property type="match status" value="1"/>
</dbReference>
<keyword evidence="12" id="KW-1185">Reference proteome</keyword>
<proteinExistence type="predicted"/>
<dbReference type="EMBL" id="LIAE01006751">
    <property type="protein sequence ID" value="PAV85601.1"/>
    <property type="molecule type" value="Genomic_DNA"/>
</dbReference>
<dbReference type="SMART" id="SM00369">
    <property type="entry name" value="LRR_TYP"/>
    <property type="match status" value="3"/>
</dbReference>
<accession>A0A2A2LHB5</accession>
<evidence type="ECO:0000313" key="12">
    <source>
        <dbReference type="Proteomes" id="UP000218231"/>
    </source>
</evidence>
<evidence type="ECO:0000256" key="7">
    <source>
        <dbReference type="ARBA" id="ARBA00023136"/>
    </source>
</evidence>
<dbReference type="OrthoDB" id="694479at2759"/>
<dbReference type="GO" id="GO:0038023">
    <property type="term" value="F:signaling receptor activity"/>
    <property type="evidence" value="ECO:0007669"/>
    <property type="project" value="TreeGrafter"/>
</dbReference>
<feature type="transmembrane region" description="Helical" evidence="9">
    <location>
        <begin position="385"/>
        <end position="403"/>
    </location>
</feature>
<dbReference type="PANTHER" id="PTHR24365:SF541">
    <property type="entry name" value="PROTEIN TOLL-RELATED"/>
    <property type="match status" value="1"/>
</dbReference>
<keyword evidence="8" id="KW-0325">Glycoprotein</keyword>
<keyword evidence="6 9" id="KW-1133">Transmembrane helix</keyword>
<evidence type="ECO:0000256" key="6">
    <source>
        <dbReference type="ARBA" id="ARBA00022989"/>
    </source>
</evidence>
<name>A0A2A2LHB5_9BILA</name>
<evidence type="ECO:0000256" key="9">
    <source>
        <dbReference type="SAM" id="Phobius"/>
    </source>
</evidence>
<evidence type="ECO:0000256" key="4">
    <source>
        <dbReference type="ARBA" id="ARBA00022729"/>
    </source>
</evidence>
<keyword evidence="2" id="KW-0433">Leucine-rich repeat</keyword>
<evidence type="ECO:0000259" key="10">
    <source>
        <dbReference type="SMART" id="SM00082"/>
    </source>
</evidence>
<dbReference type="InterPro" id="IPR003591">
    <property type="entry name" value="Leu-rich_rpt_typical-subtyp"/>
</dbReference>
<dbReference type="Pfam" id="PF13855">
    <property type="entry name" value="LRR_8"/>
    <property type="match status" value="1"/>
</dbReference>
<dbReference type="Gene3D" id="3.80.10.10">
    <property type="entry name" value="Ribonuclease Inhibitor"/>
    <property type="match status" value="2"/>
</dbReference>
<protein>
    <recommendedName>
        <fullName evidence="10">LRRCT domain-containing protein</fullName>
    </recommendedName>
</protein>
<evidence type="ECO:0000256" key="3">
    <source>
        <dbReference type="ARBA" id="ARBA00022692"/>
    </source>
</evidence>
<dbReference type="InterPro" id="IPR000483">
    <property type="entry name" value="Cys-rich_flank_reg_C"/>
</dbReference>
<evidence type="ECO:0000256" key="8">
    <source>
        <dbReference type="ARBA" id="ARBA00023180"/>
    </source>
</evidence>
<evidence type="ECO:0000313" key="11">
    <source>
        <dbReference type="EMBL" id="PAV85601.1"/>
    </source>
</evidence>
<comment type="subcellular location">
    <subcellularLocation>
        <location evidence="1">Membrane</location>
        <topology evidence="1">Single-pass membrane protein</topology>
    </subcellularLocation>
</comment>
<dbReference type="PANTHER" id="PTHR24365">
    <property type="entry name" value="TOLL-LIKE RECEPTOR"/>
    <property type="match status" value="1"/>
</dbReference>
<feature type="domain" description="LRRCT" evidence="10">
    <location>
        <begin position="330"/>
        <end position="380"/>
    </location>
</feature>
<reference evidence="11 12" key="1">
    <citation type="journal article" date="2017" name="Curr. Biol.">
        <title>Genome architecture and evolution of a unichromosomal asexual nematode.</title>
        <authorList>
            <person name="Fradin H."/>
            <person name="Zegar C."/>
            <person name="Gutwein M."/>
            <person name="Lucas J."/>
            <person name="Kovtun M."/>
            <person name="Corcoran D."/>
            <person name="Baugh L.R."/>
            <person name="Kiontke K."/>
            <person name="Gunsalus K."/>
            <person name="Fitch D.H."/>
            <person name="Piano F."/>
        </authorList>
    </citation>
    <scope>NUCLEOTIDE SEQUENCE [LARGE SCALE GENOMIC DNA]</scope>
    <source>
        <strain evidence="11">PF1309</strain>
    </source>
</reference>
<dbReference type="Proteomes" id="UP000218231">
    <property type="component" value="Unassembled WGS sequence"/>
</dbReference>
<dbReference type="GO" id="GO:0005886">
    <property type="term" value="C:plasma membrane"/>
    <property type="evidence" value="ECO:0007669"/>
    <property type="project" value="TreeGrafter"/>
</dbReference>
<comment type="caution">
    <text evidence="11">The sequence shown here is derived from an EMBL/GenBank/DDBJ whole genome shotgun (WGS) entry which is preliminary data.</text>
</comment>
<keyword evidence="3 9" id="KW-0812">Transmembrane</keyword>
<dbReference type="InterPro" id="IPR001611">
    <property type="entry name" value="Leu-rich_rpt"/>
</dbReference>
<organism evidence="11 12">
    <name type="scientific">Diploscapter pachys</name>
    <dbReference type="NCBI Taxonomy" id="2018661"/>
    <lineage>
        <taxon>Eukaryota</taxon>
        <taxon>Metazoa</taxon>
        <taxon>Ecdysozoa</taxon>
        <taxon>Nematoda</taxon>
        <taxon>Chromadorea</taxon>
        <taxon>Rhabditida</taxon>
        <taxon>Rhabditina</taxon>
        <taxon>Rhabditomorpha</taxon>
        <taxon>Rhabditoidea</taxon>
        <taxon>Rhabditidae</taxon>
        <taxon>Diploscapter</taxon>
    </lineage>
</organism>
<evidence type="ECO:0000256" key="2">
    <source>
        <dbReference type="ARBA" id="ARBA00022614"/>
    </source>
</evidence>
<dbReference type="STRING" id="2018661.A0A2A2LHB5"/>
<dbReference type="AlphaFoldDB" id="A0A2A2LHB5"/>
<dbReference type="SMART" id="SM00082">
    <property type="entry name" value="LRRCT"/>
    <property type="match status" value="1"/>
</dbReference>
<keyword evidence="4" id="KW-0732">Signal</keyword>
<dbReference type="GO" id="GO:0007165">
    <property type="term" value="P:signal transduction"/>
    <property type="evidence" value="ECO:0007669"/>
    <property type="project" value="TreeGrafter"/>
</dbReference>
<evidence type="ECO:0000256" key="1">
    <source>
        <dbReference type="ARBA" id="ARBA00004167"/>
    </source>
</evidence>
<evidence type="ECO:0000256" key="5">
    <source>
        <dbReference type="ARBA" id="ARBA00022737"/>
    </source>
</evidence>
<sequence>MSRCGTDDARPKSIFSWSSERSPSDKMLAENFASKPKDLAICFWHFSRAGRAAIGQFDGMFTHCREFKEENQACEEAEMHKLELECKERGDAVLHLPSNEEANCPRGCRCERVSVTCRDVGFKNPDVFQQLHQLAFPHLDTIIMTGNSFGDMREGLFPEGDEHTSVTLLNLTSNGITTIAKETFQQTPNVEFLYLNDNNILSTADVNPFGPLKKLRNLYMKKALGRRSPKSKSELLSVLFSADHTNEFIDLTLIDLSENDIGIIHPETFCKIKGLRRLELQDNKLTEFVVPKNCLGSLEALILSGNQIKTIPVTLWQSLPSLTSLDISKNPLQCDCQLEPFIKIAATENFDFLNQEKTACDSPPSLKGKPIFDIKNDLCKNPTSTFGTILLLLLIGGAVLFVYRHYRKRRPQPVNYYFGYAGLNNSECDDENVRPEFV</sequence>
<dbReference type="SUPFAM" id="SSF52058">
    <property type="entry name" value="L domain-like"/>
    <property type="match status" value="1"/>
</dbReference>
<gene>
    <name evidence="11" type="ORF">WR25_08225</name>
</gene>
<keyword evidence="5" id="KW-0677">Repeat</keyword>
<dbReference type="InterPro" id="IPR032675">
    <property type="entry name" value="LRR_dom_sf"/>
</dbReference>